<dbReference type="GO" id="GO:0016020">
    <property type="term" value="C:membrane"/>
    <property type="evidence" value="ECO:0007669"/>
    <property type="project" value="GOC"/>
</dbReference>
<evidence type="ECO:0000313" key="3">
    <source>
        <dbReference type="EMBL" id="SMY07992.1"/>
    </source>
</evidence>
<dbReference type="GO" id="GO:0042284">
    <property type="term" value="F:sphingolipid delta-4 desaturase activity"/>
    <property type="evidence" value="ECO:0007669"/>
    <property type="project" value="TreeGrafter"/>
</dbReference>
<dbReference type="Pfam" id="PF00487">
    <property type="entry name" value="FA_desaturase"/>
    <property type="match status" value="1"/>
</dbReference>
<evidence type="ECO:0000259" key="2">
    <source>
        <dbReference type="Pfam" id="PF00487"/>
    </source>
</evidence>
<dbReference type="GO" id="GO:0046513">
    <property type="term" value="P:ceramide biosynthetic process"/>
    <property type="evidence" value="ECO:0007669"/>
    <property type="project" value="TreeGrafter"/>
</dbReference>
<dbReference type="PANTHER" id="PTHR12879">
    <property type="entry name" value="SPHINGOLIPID DELTA 4 DESATURASE/C-4 HYDROXYLASE PROTEIN DES2"/>
    <property type="match status" value="1"/>
</dbReference>
<accession>A0A238LEH7</accession>
<protein>
    <submittedName>
        <fullName evidence="3">Fatty acid desaturase</fullName>
    </submittedName>
</protein>
<keyword evidence="1" id="KW-0812">Transmembrane</keyword>
<reference evidence="4" key="1">
    <citation type="submission" date="2017-05" db="EMBL/GenBank/DDBJ databases">
        <authorList>
            <person name="Rodrigo-Torres L."/>
            <person name="Arahal R. D."/>
            <person name="Lucena T."/>
        </authorList>
    </citation>
    <scope>NUCLEOTIDE SEQUENCE [LARGE SCALE GENOMIC DNA]</scope>
    <source>
        <strain evidence="4">CECT 8899</strain>
    </source>
</reference>
<evidence type="ECO:0000313" key="4">
    <source>
        <dbReference type="Proteomes" id="UP000201613"/>
    </source>
</evidence>
<sequence>MTQLDHKAVLAQVSPADRARLTARSDVAGLAHLAGHVGVIVVTSALIWSGVPGWWLLLPVQGVLLVFLFTLEHECTHKTPFASARLNEAVGHLCGVVLVLPFTWFRYFHLAHHKWTNLPGQDPELDGPPIRTWAQWLRHVSGIPYWVSEIRLLGRLALGQERPAYLPEAARQKAEREARALITLYAFAVLSLFWSSAVLWLWIVPVLLGQPVLRLYLLAEHGDCPKVANMLVNSRTTFTGPVVRFLAWNMPYHAEHHAWPTVPFHQLPALHGRMQAHLGVTAKGYAAFNRAYLDRRGLLRGGAGAATPPSTPRT</sequence>
<feature type="transmembrane region" description="Helical" evidence="1">
    <location>
        <begin position="181"/>
        <end position="203"/>
    </location>
</feature>
<dbReference type="PANTHER" id="PTHR12879:SF8">
    <property type="entry name" value="SPHINGOLIPID DELTA(4)-DESATURASE DES1"/>
    <property type="match status" value="1"/>
</dbReference>
<dbReference type="InterPro" id="IPR005804">
    <property type="entry name" value="FA_desaturase_dom"/>
</dbReference>
<dbReference type="Proteomes" id="UP000201613">
    <property type="component" value="Unassembled WGS sequence"/>
</dbReference>
<feature type="domain" description="Fatty acid desaturase" evidence="2">
    <location>
        <begin position="52"/>
        <end position="277"/>
    </location>
</feature>
<proteinExistence type="predicted"/>
<feature type="transmembrane region" description="Helical" evidence="1">
    <location>
        <begin position="27"/>
        <end position="48"/>
    </location>
</feature>
<keyword evidence="1" id="KW-0472">Membrane</keyword>
<name>A0A238LEH7_9RHOB</name>
<keyword evidence="1" id="KW-1133">Transmembrane helix</keyword>
<dbReference type="EMBL" id="FXZK01000003">
    <property type="protein sequence ID" value="SMY07992.1"/>
    <property type="molecule type" value="Genomic_DNA"/>
</dbReference>
<evidence type="ECO:0000256" key="1">
    <source>
        <dbReference type="SAM" id="Phobius"/>
    </source>
</evidence>
<keyword evidence="4" id="KW-1185">Reference proteome</keyword>
<dbReference type="RefSeq" id="WP_211096186.1">
    <property type="nucleotide sequence ID" value="NZ_FXZK01000003.1"/>
</dbReference>
<gene>
    <name evidence="3" type="ORF">LOM8899_02138</name>
</gene>
<dbReference type="AlphaFoldDB" id="A0A238LEH7"/>
<organism evidence="3 4">
    <name type="scientific">Flavimaricola marinus</name>
    <dbReference type="NCBI Taxonomy" id="1819565"/>
    <lineage>
        <taxon>Bacteria</taxon>
        <taxon>Pseudomonadati</taxon>
        <taxon>Pseudomonadota</taxon>
        <taxon>Alphaproteobacteria</taxon>
        <taxon>Rhodobacterales</taxon>
        <taxon>Paracoccaceae</taxon>
        <taxon>Flavimaricola</taxon>
    </lineage>
</organism>